<name>A0A918YXE8_9ACTN</name>
<dbReference type="EMBL" id="BNAT01000014">
    <property type="protein sequence ID" value="GHE28072.1"/>
    <property type="molecule type" value="Genomic_DNA"/>
</dbReference>
<feature type="region of interest" description="Disordered" evidence="1">
    <location>
        <begin position="25"/>
        <end position="45"/>
    </location>
</feature>
<dbReference type="Proteomes" id="UP000603227">
    <property type="component" value="Unassembled WGS sequence"/>
</dbReference>
<sequence length="191" mass="19248">MVEPAIPPGFPPVAELAVPPVAEPPIPPGMPAPEPPVPPASEPEFPPAAVEGFPAGVGSGFGPVAEAEVPAGVGSGSACGVLWAAVLSPESGFAPGARGSGSLGAQPGLFRFGCGSSLIVLPCSCFASYVHFRTASYALRPLRASFAPLTEDSRTGRSVPGSRHAPRTPPCAPFVLSAPPENPWHTDPDAE</sequence>
<organism evidence="2 3">
    <name type="scientific">Streptomyces capitiformicae</name>
    <dbReference type="NCBI Taxonomy" id="2014920"/>
    <lineage>
        <taxon>Bacteria</taxon>
        <taxon>Bacillati</taxon>
        <taxon>Actinomycetota</taxon>
        <taxon>Actinomycetes</taxon>
        <taxon>Kitasatosporales</taxon>
        <taxon>Streptomycetaceae</taxon>
        <taxon>Streptomyces</taxon>
    </lineage>
</organism>
<evidence type="ECO:0000256" key="1">
    <source>
        <dbReference type="SAM" id="MobiDB-lite"/>
    </source>
</evidence>
<comment type="caution">
    <text evidence="2">The sequence shown here is derived from an EMBL/GenBank/DDBJ whole genome shotgun (WGS) entry which is preliminary data.</text>
</comment>
<keyword evidence="3" id="KW-1185">Reference proteome</keyword>
<evidence type="ECO:0000313" key="3">
    <source>
        <dbReference type="Proteomes" id="UP000603227"/>
    </source>
</evidence>
<evidence type="ECO:0000313" key="2">
    <source>
        <dbReference type="EMBL" id="GHE28072.1"/>
    </source>
</evidence>
<protein>
    <submittedName>
        <fullName evidence="2">Uncharacterized protein</fullName>
    </submittedName>
</protein>
<gene>
    <name evidence="2" type="ORF">GCM10017771_43160</name>
</gene>
<accession>A0A918YXE8</accession>
<dbReference type="AlphaFoldDB" id="A0A918YXE8"/>
<reference evidence="2" key="2">
    <citation type="submission" date="2020-09" db="EMBL/GenBank/DDBJ databases">
        <authorList>
            <person name="Sun Q."/>
            <person name="Zhou Y."/>
        </authorList>
    </citation>
    <scope>NUCLEOTIDE SEQUENCE</scope>
    <source>
        <strain evidence="2">CGMCC 4.7403</strain>
    </source>
</reference>
<reference evidence="2" key="1">
    <citation type="journal article" date="2014" name="Int. J. Syst. Evol. Microbiol.">
        <title>Complete genome sequence of Corynebacterium casei LMG S-19264T (=DSM 44701T), isolated from a smear-ripened cheese.</title>
        <authorList>
            <consortium name="US DOE Joint Genome Institute (JGI-PGF)"/>
            <person name="Walter F."/>
            <person name="Albersmeier A."/>
            <person name="Kalinowski J."/>
            <person name="Ruckert C."/>
        </authorList>
    </citation>
    <scope>NUCLEOTIDE SEQUENCE</scope>
    <source>
        <strain evidence="2">CGMCC 4.7403</strain>
    </source>
</reference>
<feature type="region of interest" description="Disordered" evidence="1">
    <location>
        <begin position="151"/>
        <end position="191"/>
    </location>
</feature>
<proteinExistence type="predicted"/>